<keyword evidence="2" id="KW-0677">Repeat</keyword>
<dbReference type="InterPro" id="IPR050995">
    <property type="entry name" value="WD-F-box_domain-protein"/>
</dbReference>
<reference evidence="4 5" key="1">
    <citation type="submission" date="2014-04" db="EMBL/GenBank/DDBJ databases">
        <title>Genome evolution of avian class.</title>
        <authorList>
            <person name="Zhang G."/>
            <person name="Li C."/>
        </authorList>
    </citation>
    <scope>NUCLEOTIDE SEQUENCE [LARGE SCALE GENOMIC DNA]</scope>
    <source>
        <strain evidence="4">BGI_N332</strain>
    </source>
</reference>
<dbReference type="GO" id="GO:1990716">
    <property type="term" value="C:axonemal central apparatus"/>
    <property type="evidence" value="ECO:0007669"/>
    <property type="project" value="TreeGrafter"/>
</dbReference>
<dbReference type="PROSITE" id="PS00678">
    <property type="entry name" value="WD_REPEATS_1"/>
    <property type="match status" value="1"/>
</dbReference>
<feature type="repeat" description="WD" evidence="3">
    <location>
        <begin position="110"/>
        <end position="144"/>
    </location>
</feature>
<evidence type="ECO:0000256" key="2">
    <source>
        <dbReference type="ARBA" id="ARBA00022737"/>
    </source>
</evidence>
<keyword evidence="1 3" id="KW-0853">WD repeat</keyword>
<dbReference type="PROSITE" id="PS50294">
    <property type="entry name" value="WD_REPEATS_REGION"/>
    <property type="match status" value="1"/>
</dbReference>
<evidence type="ECO:0000313" key="5">
    <source>
        <dbReference type="Proteomes" id="UP000053369"/>
    </source>
</evidence>
<feature type="repeat" description="WD" evidence="3">
    <location>
        <begin position="24"/>
        <end position="59"/>
    </location>
</feature>
<feature type="non-terminal residue" evidence="4">
    <location>
        <position position="1"/>
    </location>
</feature>
<feature type="non-terminal residue" evidence="4">
    <location>
        <position position="144"/>
    </location>
</feature>
<dbReference type="EMBL" id="KK797529">
    <property type="protein sequence ID" value="KFQ26393.1"/>
    <property type="molecule type" value="Genomic_DNA"/>
</dbReference>
<dbReference type="AlphaFoldDB" id="A0A091QGS6"/>
<dbReference type="Pfam" id="PF00400">
    <property type="entry name" value="WD40"/>
    <property type="match status" value="2"/>
</dbReference>
<evidence type="ECO:0000256" key="3">
    <source>
        <dbReference type="PROSITE-ProRule" id="PRU00221"/>
    </source>
</evidence>
<dbReference type="InterPro" id="IPR001680">
    <property type="entry name" value="WD40_rpt"/>
</dbReference>
<dbReference type="GO" id="GO:0035082">
    <property type="term" value="P:axoneme assembly"/>
    <property type="evidence" value="ECO:0007669"/>
    <property type="project" value="TreeGrafter"/>
</dbReference>
<name>A0A091QGS6_9AVES</name>
<dbReference type="InterPro" id="IPR019775">
    <property type="entry name" value="WD40_repeat_CS"/>
</dbReference>
<proteinExistence type="predicted"/>
<dbReference type="Gene3D" id="2.130.10.10">
    <property type="entry name" value="YVTN repeat-like/Quinoprotein amine dehydrogenase"/>
    <property type="match status" value="2"/>
</dbReference>
<keyword evidence="5" id="KW-1185">Reference proteome</keyword>
<dbReference type="PANTHER" id="PTHR14604">
    <property type="entry name" value="WD40 REPEAT PF20"/>
    <property type="match status" value="1"/>
</dbReference>
<protein>
    <submittedName>
        <fullName evidence="4">Sperm-associated antigen 16 protein</fullName>
    </submittedName>
</protein>
<evidence type="ECO:0000313" key="4">
    <source>
        <dbReference type="EMBL" id="KFQ26393.1"/>
    </source>
</evidence>
<organism evidence="4 5">
    <name type="scientific">Mesitornis unicolor</name>
    <name type="common">brown roatelo</name>
    <dbReference type="NCBI Taxonomy" id="54374"/>
    <lineage>
        <taxon>Eukaryota</taxon>
        <taxon>Metazoa</taxon>
        <taxon>Chordata</taxon>
        <taxon>Craniata</taxon>
        <taxon>Vertebrata</taxon>
        <taxon>Euteleostomi</taxon>
        <taxon>Archelosauria</taxon>
        <taxon>Archosauria</taxon>
        <taxon>Dinosauria</taxon>
        <taxon>Saurischia</taxon>
        <taxon>Theropoda</taxon>
        <taxon>Coelurosauria</taxon>
        <taxon>Aves</taxon>
        <taxon>Neognathae</taxon>
        <taxon>Neoaves</taxon>
        <taxon>Columbimorphae</taxon>
        <taxon>Mesitornithiformes</taxon>
        <taxon>Mesitornithidae</taxon>
        <taxon>Mesitornis</taxon>
    </lineage>
</organism>
<dbReference type="InterPro" id="IPR015943">
    <property type="entry name" value="WD40/YVTN_repeat-like_dom_sf"/>
</dbReference>
<gene>
    <name evidence="4" type="ORF">N332_10057</name>
</gene>
<accession>A0A091QGS6</accession>
<dbReference type="SUPFAM" id="SSF50978">
    <property type="entry name" value="WD40 repeat-like"/>
    <property type="match status" value="1"/>
</dbReference>
<evidence type="ECO:0000256" key="1">
    <source>
        <dbReference type="ARBA" id="ARBA00022574"/>
    </source>
</evidence>
<sequence>VVTGSNVHLWNMWVLPDGDITVTGEGHTDWLLGCCFHPRYSLKEVVTSSGNATVRIWDLAKPGCIPTLEGPAHAVWDCCFRCPTFDIQMRRISTADFQHILSDVRDADVLRGHKDSVNSTEFLLFSNTVLTSSADKTFSLWDAR</sequence>
<dbReference type="PANTHER" id="PTHR14604:SF3">
    <property type="entry name" value="SPERM-ASSOCIATED ANTIGEN 16 PROTEIN"/>
    <property type="match status" value="1"/>
</dbReference>
<dbReference type="InterPro" id="IPR036322">
    <property type="entry name" value="WD40_repeat_dom_sf"/>
</dbReference>
<dbReference type="SMART" id="SM00320">
    <property type="entry name" value="WD40"/>
    <property type="match status" value="2"/>
</dbReference>
<dbReference type="PROSITE" id="PS50082">
    <property type="entry name" value="WD_REPEATS_2"/>
    <property type="match status" value="2"/>
</dbReference>
<dbReference type="Proteomes" id="UP000053369">
    <property type="component" value="Unassembled WGS sequence"/>
</dbReference>